<dbReference type="PROSITE" id="PS00552">
    <property type="entry name" value="HTH_MERR_1"/>
    <property type="match status" value="1"/>
</dbReference>
<name>A0A841U401_9BACL</name>
<dbReference type="PANTHER" id="PTHR30204">
    <property type="entry name" value="REDOX-CYCLING DRUG-SENSING TRANSCRIPTIONAL ACTIVATOR SOXR"/>
    <property type="match status" value="1"/>
</dbReference>
<dbReference type="Proteomes" id="UP000553776">
    <property type="component" value="Unassembled WGS sequence"/>
</dbReference>
<dbReference type="InterPro" id="IPR047057">
    <property type="entry name" value="MerR_fam"/>
</dbReference>
<dbReference type="Gene3D" id="1.10.1660.10">
    <property type="match status" value="1"/>
</dbReference>
<dbReference type="SUPFAM" id="SSF46955">
    <property type="entry name" value="Putative DNA-binding domain"/>
    <property type="match status" value="1"/>
</dbReference>
<evidence type="ECO:0000313" key="4">
    <source>
        <dbReference type="EMBL" id="MBB6692714.1"/>
    </source>
</evidence>
<feature type="domain" description="HTH merR-type" evidence="3">
    <location>
        <begin position="1"/>
        <end position="70"/>
    </location>
</feature>
<organism evidence="4 5">
    <name type="scientific">Cohnella xylanilytica</name>
    <dbReference type="NCBI Taxonomy" id="557555"/>
    <lineage>
        <taxon>Bacteria</taxon>
        <taxon>Bacillati</taxon>
        <taxon>Bacillota</taxon>
        <taxon>Bacilli</taxon>
        <taxon>Bacillales</taxon>
        <taxon>Paenibacillaceae</taxon>
        <taxon>Cohnella</taxon>
    </lineage>
</organism>
<protein>
    <submittedName>
        <fullName evidence="4">MerR family transcriptional regulator</fullName>
    </submittedName>
</protein>
<accession>A0A841U401</accession>
<gene>
    <name evidence="4" type="ORF">H7B90_14995</name>
</gene>
<proteinExistence type="predicted"/>
<evidence type="ECO:0000256" key="1">
    <source>
        <dbReference type="ARBA" id="ARBA00023125"/>
    </source>
</evidence>
<dbReference type="RefSeq" id="WP_185136699.1">
    <property type="nucleotide sequence ID" value="NZ_JACJVR010000057.1"/>
</dbReference>
<dbReference type="AlphaFoldDB" id="A0A841U401"/>
<dbReference type="PROSITE" id="PS50937">
    <property type="entry name" value="HTH_MERR_2"/>
    <property type="match status" value="1"/>
</dbReference>
<dbReference type="SMART" id="SM00422">
    <property type="entry name" value="HTH_MERR"/>
    <property type="match status" value="1"/>
</dbReference>
<dbReference type="GO" id="GO:0003677">
    <property type="term" value="F:DNA binding"/>
    <property type="evidence" value="ECO:0007669"/>
    <property type="project" value="UniProtKB-KW"/>
</dbReference>
<sequence length="280" mass="32902">MYKIGQLAKEAGISIRTLRYYDELGILTPSYVSEAGYRYYNQEDIMKLHHIATLKQLGFTLEQIRGVIEAESGRTRAEQWSRAIHKQLELLREEKHRLELLERKLLTTLRTIELRDEVTAEELLLFIHSLQSRESDSAAQSVRRENRAKRFASDELPIIETLPKLDEDDPRANEWIELLRDIRSRVGEPPDSPVSRRLAERILTIGEQWFQGRDDVLEKYWDWVRPEPGEDEKVLGLDEETMAYIDRIVDEYLRREQAEPTEHSDEEKGRERIERSSDGG</sequence>
<dbReference type="CDD" id="cd01106">
    <property type="entry name" value="HTH_TipAL-Mta"/>
    <property type="match status" value="1"/>
</dbReference>
<dbReference type="PRINTS" id="PR00040">
    <property type="entry name" value="HTHMERR"/>
</dbReference>
<evidence type="ECO:0000259" key="3">
    <source>
        <dbReference type="PROSITE" id="PS50937"/>
    </source>
</evidence>
<keyword evidence="1" id="KW-0238">DNA-binding</keyword>
<feature type="region of interest" description="Disordered" evidence="2">
    <location>
        <begin position="256"/>
        <end position="280"/>
    </location>
</feature>
<evidence type="ECO:0000256" key="2">
    <source>
        <dbReference type="SAM" id="MobiDB-lite"/>
    </source>
</evidence>
<dbReference type="InterPro" id="IPR009061">
    <property type="entry name" value="DNA-bd_dom_put_sf"/>
</dbReference>
<dbReference type="PANTHER" id="PTHR30204:SF90">
    <property type="entry name" value="HTH-TYPE TRANSCRIPTIONAL ACTIVATOR MTA"/>
    <property type="match status" value="1"/>
</dbReference>
<dbReference type="Pfam" id="PF13411">
    <property type="entry name" value="MerR_1"/>
    <property type="match status" value="1"/>
</dbReference>
<dbReference type="EMBL" id="JACJVR010000057">
    <property type="protein sequence ID" value="MBB6692714.1"/>
    <property type="molecule type" value="Genomic_DNA"/>
</dbReference>
<evidence type="ECO:0000313" key="5">
    <source>
        <dbReference type="Proteomes" id="UP000553776"/>
    </source>
</evidence>
<reference evidence="4 5" key="1">
    <citation type="submission" date="2020-08" db="EMBL/GenBank/DDBJ databases">
        <title>Cohnella phylogeny.</title>
        <authorList>
            <person name="Dunlap C."/>
        </authorList>
    </citation>
    <scope>NUCLEOTIDE SEQUENCE [LARGE SCALE GENOMIC DNA]</scope>
    <source>
        <strain evidence="4 5">DSM 25239</strain>
    </source>
</reference>
<dbReference type="InterPro" id="IPR000551">
    <property type="entry name" value="MerR-type_HTH_dom"/>
</dbReference>
<keyword evidence="5" id="KW-1185">Reference proteome</keyword>
<comment type="caution">
    <text evidence="4">The sequence shown here is derived from an EMBL/GenBank/DDBJ whole genome shotgun (WGS) entry which is preliminary data.</text>
</comment>
<dbReference type="GO" id="GO:0003700">
    <property type="term" value="F:DNA-binding transcription factor activity"/>
    <property type="evidence" value="ECO:0007669"/>
    <property type="project" value="InterPro"/>
</dbReference>